<evidence type="ECO:0000256" key="2">
    <source>
        <dbReference type="SAM" id="Phobius"/>
    </source>
</evidence>
<feature type="region of interest" description="Disordered" evidence="1">
    <location>
        <begin position="1"/>
        <end position="71"/>
    </location>
</feature>
<dbReference type="InterPro" id="IPR018929">
    <property type="entry name" value="DUF2510"/>
</dbReference>
<accession>A0ABX1CC47</accession>
<feature type="transmembrane region" description="Helical" evidence="2">
    <location>
        <begin position="74"/>
        <end position="94"/>
    </location>
</feature>
<gene>
    <name evidence="4" type="ORF">HCN52_07440</name>
</gene>
<dbReference type="EMBL" id="JAAVJC010000038">
    <property type="protein sequence ID" value="NJQ14782.1"/>
    <property type="molecule type" value="Genomic_DNA"/>
</dbReference>
<comment type="caution">
    <text evidence="4">The sequence shown here is derived from an EMBL/GenBank/DDBJ whole genome shotgun (WGS) entry which is preliminary data.</text>
</comment>
<keyword evidence="2" id="KW-1133">Transmembrane helix</keyword>
<reference evidence="4 5" key="1">
    <citation type="submission" date="2020-03" db="EMBL/GenBank/DDBJ databases">
        <title>Draft genome of Streptomyces sp. ventii, isolated from the Axial Seamount in the Pacific Ocean, and resequencing of the two type strains Streptomyces lonarensis strain NCL 716 and Streptomyces bohaiensis strain 11A07.</title>
        <authorList>
            <person name="Loughran R.M."/>
            <person name="Pfannmuller K.M."/>
            <person name="Wasson B.J."/>
            <person name="Deadmond M.C."/>
            <person name="Paddock B.E."/>
            <person name="Koyack M.J."/>
            <person name="Gallegos D.A."/>
            <person name="Mitchell E.A."/>
            <person name="Ushijima B."/>
            <person name="Saw J.H."/>
            <person name="Mcphail K.L."/>
            <person name="Videau P."/>
        </authorList>
    </citation>
    <scope>NUCLEOTIDE SEQUENCE [LARGE SCALE GENOMIC DNA]</scope>
    <source>
        <strain evidence="4 5">11A07</strain>
    </source>
</reference>
<sequence>MSTTMPPGWYPDPGYAGNGPAPERWWDGTNWTGQTRETTGAEPAGPTADPAPDDTARTAETAGAGDGAARRRRAALVAVGAAAAAAAVLAAFLVGGDDPAPDAPAAGSEQQEDKDGEAGEDGQDGEGAPAPEFTRWTTAAVGGAQLPLPDGWTERPIDGVSVTGDEYPCPQDAERRCVVAGAFLIEGEPGTDPGEAAAGDITVHTESSFSDAAYGGVTDRTEELSEDVDVAGATGHRVRHRLTTGAGTEAYAESIAFPAPDGSGATLVLRLGWNAGESGPGDELMAALVTGVRPASATSPGTDV</sequence>
<feature type="compositionally biased region" description="Low complexity" evidence="1">
    <location>
        <begin position="37"/>
        <end position="50"/>
    </location>
</feature>
<keyword evidence="2" id="KW-0472">Membrane</keyword>
<dbReference type="Proteomes" id="UP000727056">
    <property type="component" value="Unassembled WGS sequence"/>
</dbReference>
<keyword evidence="5" id="KW-1185">Reference proteome</keyword>
<dbReference type="RefSeq" id="WP_168087570.1">
    <property type="nucleotide sequence ID" value="NZ_BHZH01000309.1"/>
</dbReference>
<name>A0ABX1CC47_9ACTN</name>
<evidence type="ECO:0000259" key="3">
    <source>
        <dbReference type="Pfam" id="PF10708"/>
    </source>
</evidence>
<feature type="region of interest" description="Disordered" evidence="1">
    <location>
        <begin position="100"/>
        <end position="131"/>
    </location>
</feature>
<evidence type="ECO:0000313" key="4">
    <source>
        <dbReference type="EMBL" id="NJQ14782.1"/>
    </source>
</evidence>
<protein>
    <submittedName>
        <fullName evidence="4">DUF2510 domain-containing protein</fullName>
    </submittedName>
</protein>
<evidence type="ECO:0000256" key="1">
    <source>
        <dbReference type="SAM" id="MobiDB-lite"/>
    </source>
</evidence>
<proteinExistence type="predicted"/>
<organism evidence="4 5">
    <name type="scientific">Streptomyces bohaiensis</name>
    <dbReference type="NCBI Taxonomy" id="1431344"/>
    <lineage>
        <taxon>Bacteria</taxon>
        <taxon>Bacillati</taxon>
        <taxon>Actinomycetota</taxon>
        <taxon>Actinomycetes</taxon>
        <taxon>Kitasatosporales</taxon>
        <taxon>Streptomycetaceae</taxon>
        <taxon>Streptomyces</taxon>
    </lineage>
</organism>
<keyword evidence="2" id="KW-0812">Transmembrane</keyword>
<dbReference type="Pfam" id="PF10708">
    <property type="entry name" value="DUF2510"/>
    <property type="match status" value="1"/>
</dbReference>
<feature type="compositionally biased region" description="Low complexity" evidence="1">
    <location>
        <begin position="100"/>
        <end position="109"/>
    </location>
</feature>
<evidence type="ECO:0000313" key="5">
    <source>
        <dbReference type="Proteomes" id="UP000727056"/>
    </source>
</evidence>
<feature type="domain" description="DUF2510" evidence="3">
    <location>
        <begin position="7"/>
        <end position="43"/>
    </location>
</feature>